<organism evidence="1 2">
    <name type="scientific">Catenaria anguillulae PL171</name>
    <dbReference type="NCBI Taxonomy" id="765915"/>
    <lineage>
        <taxon>Eukaryota</taxon>
        <taxon>Fungi</taxon>
        <taxon>Fungi incertae sedis</taxon>
        <taxon>Blastocladiomycota</taxon>
        <taxon>Blastocladiomycetes</taxon>
        <taxon>Blastocladiales</taxon>
        <taxon>Catenariaceae</taxon>
        <taxon>Catenaria</taxon>
    </lineage>
</organism>
<evidence type="ECO:0000313" key="2">
    <source>
        <dbReference type="Proteomes" id="UP000193411"/>
    </source>
</evidence>
<protein>
    <submittedName>
        <fullName evidence="1">Uncharacterized protein</fullName>
    </submittedName>
</protein>
<comment type="caution">
    <text evidence="1">The sequence shown here is derived from an EMBL/GenBank/DDBJ whole genome shotgun (WGS) entry which is preliminary data.</text>
</comment>
<evidence type="ECO:0000313" key="1">
    <source>
        <dbReference type="EMBL" id="ORZ37315.1"/>
    </source>
</evidence>
<proteinExistence type="predicted"/>
<name>A0A1Y2HRU9_9FUNG</name>
<keyword evidence="2" id="KW-1185">Reference proteome</keyword>
<gene>
    <name evidence="1" type="ORF">BCR44DRAFT_299558</name>
</gene>
<sequence>MDSISWFVHGVEWNPTTCRHRSFSTYSCKKHNGRVSFLAWVLDVVRSYWTPLTCPAPPEPQSEPHRQYCGVCA</sequence>
<accession>A0A1Y2HRU9</accession>
<dbReference type="AlphaFoldDB" id="A0A1Y2HRU9"/>
<dbReference type="EMBL" id="MCFL01000013">
    <property type="protein sequence ID" value="ORZ37315.1"/>
    <property type="molecule type" value="Genomic_DNA"/>
</dbReference>
<reference evidence="1 2" key="1">
    <citation type="submission" date="2016-07" db="EMBL/GenBank/DDBJ databases">
        <title>Pervasive Adenine N6-methylation of Active Genes in Fungi.</title>
        <authorList>
            <consortium name="DOE Joint Genome Institute"/>
            <person name="Mondo S.J."/>
            <person name="Dannebaum R.O."/>
            <person name="Kuo R.C."/>
            <person name="Labutti K."/>
            <person name="Haridas S."/>
            <person name="Kuo A."/>
            <person name="Salamov A."/>
            <person name="Ahrendt S.R."/>
            <person name="Lipzen A."/>
            <person name="Sullivan W."/>
            <person name="Andreopoulos W.B."/>
            <person name="Clum A."/>
            <person name="Lindquist E."/>
            <person name="Daum C."/>
            <person name="Ramamoorthy G.K."/>
            <person name="Gryganskyi A."/>
            <person name="Culley D."/>
            <person name="Magnuson J.K."/>
            <person name="James T.Y."/>
            <person name="O'Malley M.A."/>
            <person name="Stajich J.E."/>
            <person name="Spatafora J.W."/>
            <person name="Visel A."/>
            <person name="Grigoriev I.V."/>
        </authorList>
    </citation>
    <scope>NUCLEOTIDE SEQUENCE [LARGE SCALE GENOMIC DNA]</scope>
    <source>
        <strain evidence="1 2">PL171</strain>
    </source>
</reference>
<dbReference type="Proteomes" id="UP000193411">
    <property type="component" value="Unassembled WGS sequence"/>
</dbReference>